<evidence type="ECO:0000256" key="2">
    <source>
        <dbReference type="ARBA" id="ARBA00022803"/>
    </source>
</evidence>
<dbReference type="AlphaFoldDB" id="A0A816YV13"/>
<reference evidence="4" key="1">
    <citation type="submission" date="2021-02" db="EMBL/GenBank/DDBJ databases">
        <authorList>
            <person name="Nowell W R."/>
        </authorList>
    </citation>
    <scope>NUCLEOTIDE SEQUENCE</scope>
</reference>
<dbReference type="SUPFAM" id="SSF48452">
    <property type="entry name" value="TPR-like"/>
    <property type="match status" value="1"/>
</dbReference>
<dbReference type="InterPro" id="IPR011990">
    <property type="entry name" value="TPR-like_helical_dom_sf"/>
</dbReference>
<dbReference type="InterPro" id="IPR019734">
    <property type="entry name" value="TPR_rpt"/>
</dbReference>
<dbReference type="PANTHER" id="PTHR45641">
    <property type="entry name" value="TETRATRICOPEPTIDE REPEAT PROTEIN (AFU_ORTHOLOGUE AFUA_6G03870)"/>
    <property type="match status" value="1"/>
</dbReference>
<dbReference type="Pfam" id="PF13181">
    <property type="entry name" value="TPR_8"/>
    <property type="match status" value="2"/>
</dbReference>
<dbReference type="Proteomes" id="UP000663887">
    <property type="component" value="Unassembled WGS sequence"/>
</dbReference>
<evidence type="ECO:0000256" key="3">
    <source>
        <dbReference type="PROSITE-ProRule" id="PRU00339"/>
    </source>
</evidence>
<feature type="repeat" description="TPR" evidence="3">
    <location>
        <begin position="75"/>
        <end position="108"/>
    </location>
</feature>
<dbReference type="SMART" id="SM00028">
    <property type="entry name" value="TPR"/>
    <property type="match status" value="3"/>
</dbReference>
<comment type="caution">
    <text evidence="4">The sequence shown here is derived from an EMBL/GenBank/DDBJ whole genome shotgun (WGS) entry which is preliminary data.</text>
</comment>
<proteinExistence type="predicted"/>
<dbReference type="PANTHER" id="PTHR45641:SF1">
    <property type="entry name" value="AAA+ ATPASE DOMAIN-CONTAINING PROTEIN"/>
    <property type="match status" value="1"/>
</dbReference>
<dbReference type="PROSITE" id="PS50005">
    <property type="entry name" value="TPR"/>
    <property type="match status" value="1"/>
</dbReference>
<accession>A0A816YV13</accession>
<evidence type="ECO:0000313" key="4">
    <source>
        <dbReference type="EMBL" id="CAF2175742.1"/>
    </source>
</evidence>
<evidence type="ECO:0008006" key="6">
    <source>
        <dbReference type="Google" id="ProtNLM"/>
    </source>
</evidence>
<sequence length="206" mass="23785">MGTIDDSKLLRKKVEELKMFTVTASPHDSVEKDFRVYLDGVLPILDQFIRTNEVWNNTSSKIFLDELPPTDFDLSVVYNNLGHTYKKVGNFKKALDHFNVSIDLYLKPSESKHIININRKLGCVYNNKGLVSRDLREFDDALEYINKSLALRHADGTLSEKQGQLLAIERSYCHENLGILYKDTCKYELAVHHLEQTLDIRKKNLP</sequence>
<organism evidence="4 5">
    <name type="scientific">Rotaria magnacalcarata</name>
    <dbReference type="NCBI Taxonomy" id="392030"/>
    <lineage>
        <taxon>Eukaryota</taxon>
        <taxon>Metazoa</taxon>
        <taxon>Spiralia</taxon>
        <taxon>Gnathifera</taxon>
        <taxon>Rotifera</taxon>
        <taxon>Eurotatoria</taxon>
        <taxon>Bdelloidea</taxon>
        <taxon>Philodinida</taxon>
        <taxon>Philodinidae</taxon>
        <taxon>Rotaria</taxon>
    </lineage>
</organism>
<evidence type="ECO:0000313" key="5">
    <source>
        <dbReference type="Proteomes" id="UP000663887"/>
    </source>
</evidence>
<dbReference type="EMBL" id="CAJNRG010015626">
    <property type="protein sequence ID" value="CAF2175742.1"/>
    <property type="molecule type" value="Genomic_DNA"/>
</dbReference>
<protein>
    <recommendedName>
        <fullName evidence="6">Tetratricopeptide repeat protein</fullName>
    </recommendedName>
</protein>
<name>A0A816YV13_9BILA</name>
<keyword evidence="1" id="KW-0677">Repeat</keyword>
<evidence type="ECO:0000256" key="1">
    <source>
        <dbReference type="ARBA" id="ARBA00022737"/>
    </source>
</evidence>
<dbReference type="Gene3D" id="1.25.40.10">
    <property type="entry name" value="Tetratricopeptide repeat domain"/>
    <property type="match status" value="1"/>
</dbReference>
<gene>
    <name evidence="4" type="ORF">XDN619_LOCUS31458</name>
</gene>
<keyword evidence="2 3" id="KW-0802">TPR repeat</keyword>